<proteinExistence type="predicted"/>
<dbReference type="InterPro" id="IPR050377">
    <property type="entry name" value="Radical_SAM_PqqE_MftC-like"/>
</dbReference>
<evidence type="ECO:0000259" key="6">
    <source>
        <dbReference type="Pfam" id="PF04055"/>
    </source>
</evidence>
<dbReference type="Pfam" id="PF13186">
    <property type="entry name" value="SPASM"/>
    <property type="match status" value="1"/>
</dbReference>
<dbReference type="CDD" id="cd01335">
    <property type="entry name" value="Radical_SAM"/>
    <property type="match status" value="1"/>
</dbReference>
<comment type="cofactor">
    <cofactor evidence="1">
        <name>[4Fe-4S] cluster</name>
        <dbReference type="ChEBI" id="CHEBI:49883"/>
    </cofactor>
</comment>
<keyword evidence="2" id="KW-0949">S-adenosyl-L-methionine</keyword>
<dbReference type="GO" id="GO:0003824">
    <property type="term" value="F:catalytic activity"/>
    <property type="evidence" value="ECO:0007669"/>
    <property type="project" value="InterPro"/>
</dbReference>
<dbReference type="InterPro" id="IPR023885">
    <property type="entry name" value="4Fe4S-binding_SPASM_dom"/>
</dbReference>
<dbReference type="SUPFAM" id="SSF102114">
    <property type="entry name" value="Radical SAM enzymes"/>
    <property type="match status" value="2"/>
</dbReference>
<keyword evidence="5" id="KW-0411">Iron-sulfur</keyword>
<dbReference type="AlphaFoldDB" id="A0AAP2DKE1"/>
<accession>A0AAP2DKE1</accession>
<dbReference type="EMBL" id="JAHESF010000001">
    <property type="protein sequence ID" value="MBT1695489.1"/>
    <property type="molecule type" value="Genomic_DNA"/>
</dbReference>
<keyword evidence="3" id="KW-0479">Metal-binding</keyword>
<name>A0AAP2DKE1_9BACT</name>
<evidence type="ECO:0000313" key="9">
    <source>
        <dbReference type="Proteomes" id="UP001319200"/>
    </source>
</evidence>
<feature type="domain" description="Radical SAM core" evidence="6">
    <location>
        <begin position="114"/>
        <end position="244"/>
    </location>
</feature>
<evidence type="ECO:0000256" key="1">
    <source>
        <dbReference type="ARBA" id="ARBA00001966"/>
    </source>
</evidence>
<dbReference type="InterPro" id="IPR058240">
    <property type="entry name" value="rSAM_sf"/>
</dbReference>
<dbReference type="InterPro" id="IPR007197">
    <property type="entry name" value="rSAM"/>
</dbReference>
<evidence type="ECO:0000256" key="4">
    <source>
        <dbReference type="ARBA" id="ARBA00023004"/>
    </source>
</evidence>
<reference evidence="8 9" key="1">
    <citation type="submission" date="2021-05" db="EMBL/GenBank/DDBJ databases">
        <title>A Polyphasic approach of four new species of the genus Ohtaekwangia: Ohtaekwangia histidinii sp. nov., Ohtaekwangia cretensis sp. nov., Ohtaekwangia indiensis sp. nov., Ohtaekwangia reichenbachii sp. nov. from diverse environment.</title>
        <authorList>
            <person name="Octaviana S."/>
        </authorList>
    </citation>
    <scope>NUCLEOTIDE SEQUENCE [LARGE SCALE GENOMIC DNA]</scope>
    <source>
        <strain evidence="8 9">PWU4</strain>
    </source>
</reference>
<evidence type="ECO:0000256" key="5">
    <source>
        <dbReference type="ARBA" id="ARBA00023014"/>
    </source>
</evidence>
<organism evidence="8 9">
    <name type="scientific">Chryseosolibacter histidini</name>
    <dbReference type="NCBI Taxonomy" id="2782349"/>
    <lineage>
        <taxon>Bacteria</taxon>
        <taxon>Pseudomonadati</taxon>
        <taxon>Bacteroidota</taxon>
        <taxon>Cytophagia</taxon>
        <taxon>Cytophagales</taxon>
        <taxon>Chryseotaleaceae</taxon>
        <taxon>Chryseosolibacter</taxon>
    </lineage>
</organism>
<dbReference type="GO" id="GO:0051536">
    <property type="term" value="F:iron-sulfur cluster binding"/>
    <property type="evidence" value="ECO:0007669"/>
    <property type="project" value="UniProtKB-KW"/>
</dbReference>
<dbReference type="InterPro" id="IPR013785">
    <property type="entry name" value="Aldolase_TIM"/>
</dbReference>
<evidence type="ECO:0000259" key="7">
    <source>
        <dbReference type="Pfam" id="PF13186"/>
    </source>
</evidence>
<keyword evidence="4" id="KW-0408">Iron</keyword>
<evidence type="ECO:0000256" key="3">
    <source>
        <dbReference type="ARBA" id="ARBA00022723"/>
    </source>
</evidence>
<dbReference type="GO" id="GO:0046872">
    <property type="term" value="F:metal ion binding"/>
    <property type="evidence" value="ECO:0007669"/>
    <property type="project" value="UniProtKB-KW"/>
</dbReference>
<dbReference type="PANTHER" id="PTHR11228">
    <property type="entry name" value="RADICAL SAM DOMAIN PROTEIN"/>
    <property type="match status" value="1"/>
</dbReference>
<protein>
    <submittedName>
        <fullName evidence="8">SPASM domain-containing protein</fullName>
    </submittedName>
</protein>
<comment type="caution">
    <text evidence="8">The sequence shown here is derived from an EMBL/GenBank/DDBJ whole genome shotgun (WGS) entry which is preliminary data.</text>
</comment>
<evidence type="ECO:0000313" key="8">
    <source>
        <dbReference type="EMBL" id="MBT1695489.1"/>
    </source>
</evidence>
<dbReference type="Proteomes" id="UP001319200">
    <property type="component" value="Unassembled WGS sequence"/>
</dbReference>
<dbReference type="SFLD" id="SFLDG01067">
    <property type="entry name" value="SPASM/twitch_domain_containing"/>
    <property type="match status" value="1"/>
</dbReference>
<dbReference type="Pfam" id="PF04055">
    <property type="entry name" value="Radical_SAM"/>
    <property type="match status" value="1"/>
</dbReference>
<dbReference type="PANTHER" id="PTHR11228:SF7">
    <property type="entry name" value="PQQA PEPTIDE CYCLASE"/>
    <property type="match status" value="1"/>
</dbReference>
<dbReference type="Gene3D" id="3.20.20.70">
    <property type="entry name" value="Aldolase class I"/>
    <property type="match status" value="2"/>
</dbReference>
<dbReference type="CDD" id="cd21109">
    <property type="entry name" value="SPASM"/>
    <property type="match status" value="1"/>
</dbReference>
<sequence length="343" mass="39083">MKKFCSKPFENIAVHADGSVWMCCHDWLSTPIGNLNDSSFEDIWNGEVAKSIRRSIIDQSFSYCDSSQCPALASDSLPMVTEASLEKWEKAIAPGSDSEKHPSPKSISLTYDATCNLKCPSCRSDYIIFDRKQRAQVKKIHDALFEFSLKDLERIHMTGYGDPFSSAVFRDFLRTVSREKFPSLRIALMTNALLLTPKMWESMPGAHRLIDSIHVSVDGCSEATYSLNRGGDFSLLLENLEFVASIRRSLTIRHFEISFVVQQNNFREMPDFVQLGERLNCDKVLFQRIINWGTYTPDDFKLREVHEETHPDHQEFKQLLSSEIFASPVVDLTNLSNFRDAGS</sequence>
<evidence type="ECO:0000256" key="2">
    <source>
        <dbReference type="ARBA" id="ARBA00022691"/>
    </source>
</evidence>
<dbReference type="SFLD" id="SFLDS00029">
    <property type="entry name" value="Radical_SAM"/>
    <property type="match status" value="1"/>
</dbReference>
<keyword evidence="9" id="KW-1185">Reference proteome</keyword>
<feature type="domain" description="4Fe4S-binding SPASM" evidence="7">
    <location>
        <begin position="5"/>
        <end position="69"/>
    </location>
</feature>
<gene>
    <name evidence="8" type="ORF">KK083_01285</name>
</gene>
<dbReference type="RefSeq" id="WP_254159758.1">
    <property type="nucleotide sequence ID" value="NZ_JAHESF010000001.1"/>
</dbReference>